<accession>A0A1A9UWW1</accession>
<name>A0A1A9UWW1_GLOAU</name>
<dbReference type="EnsemblMetazoa" id="GAUT018461-RA">
    <property type="protein sequence ID" value="GAUT018461-PA"/>
    <property type="gene ID" value="GAUT018461"/>
</dbReference>
<organism evidence="1 2">
    <name type="scientific">Glossina austeni</name>
    <name type="common">Savannah tsetse fly</name>
    <dbReference type="NCBI Taxonomy" id="7395"/>
    <lineage>
        <taxon>Eukaryota</taxon>
        <taxon>Metazoa</taxon>
        <taxon>Ecdysozoa</taxon>
        <taxon>Arthropoda</taxon>
        <taxon>Hexapoda</taxon>
        <taxon>Insecta</taxon>
        <taxon>Pterygota</taxon>
        <taxon>Neoptera</taxon>
        <taxon>Endopterygota</taxon>
        <taxon>Diptera</taxon>
        <taxon>Brachycera</taxon>
        <taxon>Muscomorpha</taxon>
        <taxon>Hippoboscoidea</taxon>
        <taxon>Glossinidae</taxon>
        <taxon>Glossina</taxon>
    </lineage>
</organism>
<sequence length="318" mass="33689">MYFSEEQILEANSIFVYKKFLILPHSRGFVAWSSSLESPLVSFSLHIALKIFREPSFLLISEFCNHFIIVDSLTRFGGDFLQAEAENLVPLEDLVSLTQNFPSGVYQMTACLRDKTLQSNMAPAAVAKLPVLAAFITDCKALFSTSGVMVGPPLNGSVDCVPVAGKLNFPELEASKVFVFENEVPSISSSTPKLLRAVGSADPVVSAVIPFVISPGVVDFITFVTAMVSVFDVVVGAFSVVKAVVSVVVVDKATAAVVDNAHDVAADNVVVGVPVAIAVVVAFGSEGAALLSPVGLCSSSLLFCHSLLTKTITVEIKI</sequence>
<dbReference type="VEuPathDB" id="VectorBase:GAUT018461"/>
<dbReference type="AlphaFoldDB" id="A0A1A9UWW1"/>
<evidence type="ECO:0000313" key="2">
    <source>
        <dbReference type="Proteomes" id="UP000078200"/>
    </source>
</evidence>
<evidence type="ECO:0000313" key="1">
    <source>
        <dbReference type="EnsemblMetazoa" id="GAUT018461-PA"/>
    </source>
</evidence>
<keyword evidence="2" id="KW-1185">Reference proteome</keyword>
<protein>
    <submittedName>
        <fullName evidence="1">Uncharacterized protein</fullName>
    </submittedName>
</protein>
<reference evidence="1" key="1">
    <citation type="submission" date="2020-05" db="UniProtKB">
        <authorList>
            <consortium name="EnsemblMetazoa"/>
        </authorList>
    </citation>
    <scope>IDENTIFICATION</scope>
    <source>
        <strain evidence="1">TTRI</strain>
    </source>
</reference>
<dbReference type="Proteomes" id="UP000078200">
    <property type="component" value="Unassembled WGS sequence"/>
</dbReference>
<proteinExistence type="predicted"/>